<dbReference type="AlphaFoldDB" id="A0A8J7IWH6"/>
<evidence type="ECO:0000256" key="2">
    <source>
        <dbReference type="ARBA" id="ARBA00022517"/>
    </source>
</evidence>
<dbReference type="PANTHER" id="PTHR33692">
    <property type="entry name" value="RIBOSOME MATURATION FACTOR RIMM"/>
    <property type="match status" value="1"/>
</dbReference>
<comment type="subcellular location">
    <subcellularLocation>
        <location evidence="5">Cytoplasm</location>
    </subcellularLocation>
</comment>
<dbReference type="Proteomes" id="UP000654482">
    <property type="component" value="Unassembled WGS sequence"/>
</dbReference>
<dbReference type="GO" id="GO:0005840">
    <property type="term" value="C:ribosome"/>
    <property type="evidence" value="ECO:0007669"/>
    <property type="project" value="InterPro"/>
</dbReference>
<evidence type="ECO:0000256" key="3">
    <source>
        <dbReference type="ARBA" id="ARBA00022552"/>
    </source>
</evidence>
<reference evidence="8" key="1">
    <citation type="submission" date="2020-10" db="EMBL/GenBank/DDBJ databases">
        <authorList>
            <person name="Castelo-Branco R."/>
            <person name="Eusebio N."/>
            <person name="Adriana R."/>
            <person name="Vieira A."/>
            <person name="Brugerolle De Fraissinette N."/>
            <person name="Rezende De Castro R."/>
            <person name="Schneider M.P."/>
            <person name="Vasconcelos V."/>
            <person name="Leao P.N."/>
        </authorList>
    </citation>
    <scope>NUCLEOTIDE SEQUENCE</scope>
    <source>
        <strain evidence="8">LEGE 07157</strain>
    </source>
</reference>
<comment type="caution">
    <text evidence="8">The sequence shown here is derived from an EMBL/GenBank/DDBJ whole genome shotgun (WGS) entry which is preliminary data.</text>
</comment>
<dbReference type="InterPro" id="IPR036976">
    <property type="entry name" value="RimM_N_sf"/>
</dbReference>
<keyword evidence="9" id="KW-1185">Reference proteome</keyword>
<dbReference type="Gene3D" id="2.40.30.60">
    <property type="entry name" value="RimM"/>
    <property type="match status" value="1"/>
</dbReference>
<evidence type="ECO:0000259" key="6">
    <source>
        <dbReference type="Pfam" id="PF01782"/>
    </source>
</evidence>
<proteinExistence type="inferred from homology"/>
<gene>
    <name evidence="5 8" type="primary">rimM</name>
    <name evidence="8" type="ORF">IQ249_19310</name>
</gene>
<dbReference type="PANTHER" id="PTHR33692:SF1">
    <property type="entry name" value="RIBOSOME MATURATION FACTOR RIMM"/>
    <property type="match status" value="1"/>
</dbReference>
<dbReference type="InterPro" id="IPR011961">
    <property type="entry name" value="RimM"/>
</dbReference>
<dbReference type="NCBIfam" id="TIGR02273">
    <property type="entry name" value="16S_RimM"/>
    <property type="match status" value="1"/>
</dbReference>
<dbReference type="GO" id="GO:0043022">
    <property type="term" value="F:ribosome binding"/>
    <property type="evidence" value="ECO:0007669"/>
    <property type="project" value="InterPro"/>
</dbReference>
<feature type="domain" description="Ribosome maturation factor RimM PRC barrel" evidence="7">
    <location>
        <begin position="111"/>
        <end position="209"/>
    </location>
</feature>
<dbReference type="Pfam" id="PF01782">
    <property type="entry name" value="RimM"/>
    <property type="match status" value="1"/>
</dbReference>
<dbReference type="GO" id="GO:0006364">
    <property type="term" value="P:rRNA processing"/>
    <property type="evidence" value="ECO:0007669"/>
    <property type="project" value="UniProtKB-UniRule"/>
</dbReference>
<dbReference type="Gene3D" id="2.30.30.240">
    <property type="entry name" value="PRC-barrel domain"/>
    <property type="match status" value="1"/>
</dbReference>
<dbReference type="GO" id="GO:0042274">
    <property type="term" value="P:ribosomal small subunit biogenesis"/>
    <property type="evidence" value="ECO:0007669"/>
    <property type="project" value="UniProtKB-UniRule"/>
</dbReference>
<dbReference type="GO" id="GO:0005737">
    <property type="term" value="C:cytoplasm"/>
    <property type="evidence" value="ECO:0007669"/>
    <property type="project" value="UniProtKB-SubCell"/>
</dbReference>
<dbReference type="SUPFAM" id="SSF50447">
    <property type="entry name" value="Translation proteins"/>
    <property type="match status" value="1"/>
</dbReference>
<dbReference type="HAMAP" id="MF_00014">
    <property type="entry name" value="Ribosome_mat_RimM"/>
    <property type="match status" value="1"/>
</dbReference>
<keyword evidence="3 5" id="KW-0698">rRNA processing</keyword>
<keyword evidence="4 5" id="KW-0143">Chaperone</keyword>
<comment type="subunit">
    <text evidence="5">Binds ribosomal protein uS19.</text>
</comment>
<accession>A0A8J7IWH6</accession>
<comment type="function">
    <text evidence="5">An accessory protein needed during the final step in the assembly of 30S ribosomal subunit, possibly for assembly of the head region. Essential for efficient processing of 16S rRNA. May be needed both before and after RbfA during the maturation of 16S rRNA. It has affinity for free ribosomal 30S subunits but not for 70S ribosomes.</text>
</comment>
<evidence type="ECO:0000259" key="7">
    <source>
        <dbReference type="Pfam" id="PF24986"/>
    </source>
</evidence>
<dbReference type="InterPro" id="IPR002676">
    <property type="entry name" value="RimM_N"/>
</dbReference>
<organism evidence="8 9">
    <name type="scientific">Lusitaniella coriacea LEGE 07157</name>
    <dbReference type="NCBI Taxonomy" id="945747"/>
    <lineage>
        <taxon>Bacteria</taxon>
        <taxon>Bacillati</taxon>
        <taxon>Cyanobacteriota</taxon>
        <taxon>Cyanophyceae</taxon>
        <taxon>Spirulinales</taxon>
        <taxon>Lusitaniellaceae</taxon>
        <taxon>Lusitaniella</taxon>
    </lineage>
</organism>
<dbReference type="InterPro" id="IPR009000">
    <property type="entry name" value="Transl_B-barrel_sf"/>
</dbReference>
<evidence type="ECO:0000256" key="5">
    <source>
        <dbReference type="HAMAP-Rule" id="MF_00014"/>
    </source>
</evidence>
<dbReference type="RefSeq" id="WP_194031131.1">
    <property type="nucleotide sequence ID" value="NZ_JADEWZ010000036.1"/>
</dbReference>
<evidence type="ECO:0000256" key="4">
    <source>
        <dbReference type="ARBA" id="ARBA00023186"/>
    </source>
</evidence>
<sequence>MSNSEQNEVQWIEIGTIVGVKGLKGELRVHSDSDFPERFEQPGTRWLQAPNNISPQAIELLRGQRLPGKNVYVVKLKGIDNRDRAEALRDYTLLVPQGDRPQLEEDEYHVSDLIDLEAIDRRTGEAIGKVIDVFTAGNDLLEVQLYNQPTPEIKEVPDLSAISRKSKRRKQRSPKPPKPATVLIPFVKEIVPAIDLESGRVEIVPPPGLLEIELDNEK</sequence>
<dbReference type="InterPro" id="IPR056792">
    <property type="entry name" value="PRC_RimM"/>
</dbReference>
<keyword evidence="2 5" id="KW-0690">Ribosome biogenesis</keyword>
<keyword evidence="1 5" id="KW-0963">Cytoplasm</keyword>
<feature type="domain" description="RimM N-terminal" evidence="6">
    <location>
        <begin position="14"/>
        <end position="97"/>
    </location>
</feature>
<evidence type="ECO:0000313" key="9">
    <source>
        <dbReference type="Proteomes" id="UP000654482"/>
    </source>
</evidence>
<protein>
    <recommendedName>
        <fullName evidence="5">Ribosome maturation factor RimM</fullName>
    </recommendedName>
</protein>
<name>A0A8J7IWH6_9CYAN</name>
<comment type="domain">
    <text evidence="5">The PRC barrel domain binds ribosomal protein uS19.</text>
</comment>
<dbReference type="EMBL" id="JADEWZ010000036">
    <property type="protein sequence ID" value="MBE9118048.1"/>
    <property type="molecule type" value="Genomic_DNA"/>
</dbReference>
<dbReference type="Pfam" id="PF24986">
    <property type="entry name" value="PRC_RimM"/>
    <property type="match status" value="1"/>
</dbReference>
<evidence type="ECO:0000313" key="8">
    <source>
        <dbReference type="EMBL" id="MBE9118048.1"/>
    </source>
</evidence>
<evidence type="ECO:0000256" key="1">
    <source>
        <dbReference type="ARBA" id="ARBA00022490"/>
    </source>
</evidence>
<comment type="similarity">
    <text evidence="5">Belongs to the RimM family.</text>
</comment>